<dbReference type="InterPro" id="IPR000073">
    <property type="entry name" value="AB_hydrolase_1"/>
</dbReference>
<dbReference type="AlphaFoldDB" id="A0A1C4ABY6"/>
<dbReference type="InterPro" id="IPR050266">
    <property type="entry name" value="AB_hydrolase_sf"/>
</dbReference>
<evidence type="ECO:0000256" key="1">
    <source>
        <dbReference type="SAM" id="SignalP"/>
    </source>
</evidence>
<feature type="chain" id="PRO_5008688614" evidence="1">
    <location>
        <begin position="22"/>
        <end position="332"/>
    </location>
</feature>
<evidence type="ECO:0000313" key="3">
    <source>
        <dbReference type="EMBL" id="SCB92152.1"/>
    </source>
</evidence>
<evidence type="ECO:0000259" key="2">
    <source>
        <dbReference type="Pfam" id="PF00561"/>
    </source>
</evidence>
<name>A0A1C4ABY6_9BACT</name>
<feature type="domain" description="AB hydrolase-1" evidence="2">
    <location>
        <begin position="68"/>
        <end position="316"/>
    </location>
</feature>
<dbReference type="Proteomes" id="UP000242818">
    <property type="component" value="Unassembled WGS sequence"/>
</dbReference>
<dbReference type="Gene3D" id="3.40.50.1820">
    <property type="entry name" value="alpha/beta hydrolase"/>
    <property type="match status" value="1"/>
</dbReference>
<dbReference type="GO" id="GO:0016020">
    <property type="term" value="C:membrane"/>
    <property type="evidence" value="ECO:0007669"/>
    <property type="project" value="TreeGrafter"/>
</dbReference>
<dbReference type="SUPFAM" id="SSF53474">
    <property type="entry name" value="alpha/beta-Hydrolases"/>
    <property type="match status" value="1"/>
</dbReference>
<dbReference type="InterPro" id="IPR000639">
    <property type="entry name" value="Epox_hydrolase-like"/>
</dbReference>
<gene>
    <name evidence="3" type="ORF">GA0116948_10265</name>
</gene>
<dbReference type="EMBL" id="FMAR01000002">
    <property type="protein sequence ID" value="SCB92152.1"/>
    <property type="molecule type" value="Genomic_DNA"/>
</dbReference>
<dbReference type="Pfam" id="PF00561">
    <property type="entry name" value="Abhydrolase_1"/>
    <property type="match status" value="1"/>
</dbReference>
<protein>
    <submittedName>
        <fullName evidence="3">Pimeloyl-ACP methyl ester carboxylesterase</fullName>
    </submittedName>
</protein>
<dbReference type="STRING" id="1335309.GA0116948_10265"/>
<dbReference type="GO" id="GO:0047372">
    <property type="term" value="F:monoacylglycerol lipase activity"/>
    <property type="evidence" value="ECO:0007669"/>
    <property type="project" value="TreeGrafter"/>
</dbReference>
<feature type="signal peptide" evidence="1">
    <location>
        <begin position="1"/>
        <end position="21"/>
    </location>
</feature>
<organism evidence="3 4">
    <name type="scientific">Chitinophaga costaii</name>
    <dbReference type="NCBI Taxonomy" id="1335309"/>
    <lineage>
        <taxon>Bacteria</taxon>
        <taxon>Pseudomonadati</taxon>
        <taxon>Bacteroidota</taxon>
        <taxon>Chitinophagia</taxon>
        <taxon>Chitinophagales</taxon>
        <taxon>Chitinophagaceae</taxon>
        <taxon>Chitinophaga</taxon>
    </lineage>
</organism>
<dbReference type="OrthoDB" id="9773293at2"/>
<dbReference type="RefSeq" id="WP_089709063.1">
    <property type="nucleotide sequence ID" value="NZ_FMAR01000002.1"/>
</dbReference>
<dbReference type="GO" id="GO:0046464">
    <property type="term" value="P:acylglycerol catabolic process"/>
    <property type="evidence" value="ECO:0007669"/>
    <property type="project" value="TreeGrafter"/>
</dbReference>
<proteinExistence type="predicted"/>
<dbReference type="PRINTS" id="PR00111">
    <property type="entry name" value="ABHYDROLASE"/>
</dbReference>
<accession>A0A1C4ABY6</accession>
<dbReference type="PANTHER" id="PTHR43798">
    <property type="entry name" value="MONOACYLGLYCEROL LIPASE"/>
    <property type="match status" value="1"/>
</dbReference>
<reference evidence="3 4" key="1">
    <citation type="submission" date="2016-08" db="EMBL/GenBank/DDBJ databases">
        <authorList>
            <person name="Seilhamer J.J."/>
        </authorList>
    </citation>
    <scope>NUCLEOTIDE SEQUENCE [LARGE SCALE GENOMIC DNA]</scope>
    <source>
        <strain evidence="3 4">A37T2</strain>
    </source>
</reference>
<evidence type="ECO:0000313" key="4">
    <source>
        <dbReference type="Proteomes" id="UP000242818"/>
    </source>
</evidence>
<keyword evidence="1" id="KW-0732">Signal</keyword>
<dbReference type="PANTHER" id="PTHR43798:SF33">
    <property type="entry name" value="HYDROLASE, PUTATIVE (AFU_ORTHOLOGUE AFUA_2G14860)-RELATED"/>
    <property type="match status" value="1"/>
</dbReference>
<sequence>MRPFFSFLLACLLFYISPLLAQQVTPNDATLSQYTYPFPVQYFNLSLQGNSLHMAYMDVTPAQPNGQTIVLLHGKNFGGSYWDSTATYLSREGYRVIVPDQIGFGKSDKPAHLQFSLQLLAQNTHRLLDSLGIHQAIILGHSMGGMLAMRFSIMYPETVRKLILEDPIGLEDWKLKAPYADVDKLYAGELQQNYEKIKKYQLDNYFHGQWKPAYDKWAALQSSQTLSPDYPQVAWNNALTSDMLFTQPVIYELEKIQAPTLLIVGTLDRTALGKDRVSPEVRATMGLYPALGKAAAQRIPHAQLELIHQVGHAPHIEVFSQFIKIVNAFLIK</sequence>
<dbReference type="InterPro" id="IPR029058">
    <property type="entry name" value="AB_hydrolase_fold"/>
</dbReference>
<keyword evidence="4" id="KW-1185">Reference proteome</keyword>
<dbReference type="PRINTS" id="PR00412">
    <property type="entry name" value="EPOXHYDRLASE"/>
</dbReference>